<keyword evidence="4 6" id="KW-1133">Transmembrane helix</keyword>
<gene>
    <name evidence="8" type="ORF">ASZ90_019772</name>
</gene>
<evidence type="ECO:0000256" key="5">
    <source>
        <dbReference type="ARBA" id="ARBA00023136"/>
    </source>
</evidence>
<evidence type="ECO:0000313" key="8">
    <source>
        <dbReference type="EMBL" id="KUG02839.1"/>
    </source>
</evidence>
<feature type="transmembrane region" description="Helical" evidence="6">
    <location>
        <begin position="138"/>
        <end position="157"/>
    </location>
</feature>
<dbReference type="Pfam" id="PF09335">
    <property type="entry name" value="VTT_dom"/>
    <property type="match status" value="1"/>
</dbReference>
<dbReference type="GO" id="GO:0005886">
    <property type="term" value="C:plasma membrane"/>
    <property type="evidence" value="ECO:0007669"/>
    <property type="project" value="UniProtKB-SubCell"/>
</dbReference>
<evidence type="ECO:0000259" key="7">
    <source>
        <dbReference type="Pfam" id="PF09335"/>
    </source>
</evidence>
<dbReference type="InterPro" id="IPR032816">
    <property type="entry name" value="VTT_dom"/>
</dbReference>
<feature type="transmembrane region" description="Helical" evidence="6">
    <location>
        <begin position="31"/>
        <end position="51"/>
    </location>
</feature>
<dbReference type="AlphaFoldDB" id="A0A0W8E2D3"/>
<feature type="domain" description="VTT" evidence="7">
    <location>
        <begin position="11"/>
        <end position="128"/>
    </location>
</feature>
<dbReference type="EMBL" id="LNQE01001907">
    <property type="protein sequence ID" value="KUG02839.1"/>
    <property type="molecule type" value="Genomic_DNA"/>
</dbReference>
<accession>A0A0W8E2D3</accession>
<keyword evidence="2" id="KW-1003">Cell membrane</keyword>
<proteinExistence type="predicted"/>
<dbReference type="InterPro" id="IPR015414">
    <property type="entry name" value="TMEM64"/>
</dbReference>
<evidence type="ECO:0000256" key="6">
    <source>
        <dbReference type="SAM" id="Phobius"/>
    </source>
</evidence>
<evidence type="ECO:0000256" key="1">
    <source>
        <dbReference type="ARBA" id="ARBA00004651"/>
    </source>
</evidence>
<keyword evidence="5 6" id="KW-0472">Membrane</keyword>
<organism evidence="8">
    <name type="scientific">hydrocarbon metagenome</name>
    <dbReference type="NCBI Taxonomy" id="938273"/>
    <lineage>
        <taxon>unclassified sequences</taxon>
        <taxon>metagenomes</taxon>
        <taxon>ecological metagenomes</taxon>
    </lineage>
</organism>
<comment type="caution">
    <text evidence="8">The sequence shown here is derived from an EMBL/GenBank/DDBJ whole genome shotgun (WGS) entry which is preliminary data.</text>
</comment>
<dbReference type="PANTHER" id="PTHR12677">
    <property type="entry name" value="GOLGI APPARATUS MEMBRANE PROTEIN TVP38-RELATED"/>
    <property type="match status" value="1"/>
</dbReference>
<evidence type="ECO:0000256" key="2">
    <source>
        <dbReference type="ARBA" id="ARBA00022475"/>
    </source>
</evidence>
<dbReference type="PANTHER" id="PTHR12677:SF59">
    <property type="entry name" value="GOLGI APPARATUS MEMBRANE PROTEIN TVP38-RELATED"/>
    <property type="match status" value="1"/>
</dbReference>
<evidence type="ECO:0000256" key="3">
    <source>
        <dbReference type="ARBA" id="ARBA00022692"/>
    </source>
</evidence>
<evidence type="ECO:0000256" key="4">
    <source>
        <dbReference type="ARBA" id="ARBA00022989"/>
    </source>
</evidence>
<name>A0A0W8E2D3_9ZZZZ</name>
<comment type="subcellular location">
    <subcellularLocation>
        <location evidence="1">Cell membrane</location>
        <topology evidence="1">Multi-pass membrane protein</topology>
    </subcellularLocation>
</comment>
<keyword evidence="3 6" id="KW-0812">Transmembrane</keyword>
<protein>
    <submittedName>
        <fullName evidence="8">Deda family inner membrane protein ydjz</fullName>
    </submittedName>
</protein>
<sequence>MFFLQAIAPVIPYGILAGAAGIIYGKLIGFVMAWSGALAGTLSLYLLAKYFRKGLLKDLFAKKYQLKFGNMNSKTIFLIMVIVRVFPVIPTPIINIGSGLSGVPMGIFVSSSALGMIPWAVAYVALGDYFNRSRDITSTMVILGAILIIIITGAFFLRKRIRILADPEEK</sequence>
<feature type="transmembrane region" description="Helical" evidence="6">
    <location>
        <begin position="6"/>
        <end position="24"/>
    </location>
</feature>
<feature type="transmembrane region" description="Helical" evidence="6">
    <location>
        <begin position="106"/>
        <end position="126"/>
    </location>
</feature>
<reference evidence="8" key="1">
    <citation type="journal article" date="2015" name="Proc. Natl. Acad. Sci. U.S.A.">
        <title>Networks of energetic and metabolic interactions define dynamics in microbial communities.</title>
        <authorList>
            <person name="Embree M."/>
            <person name="Liu J.K."/>
            <person name="Al-Bassam M.M."/>
            <person name="Zengler K."/>
        </authorList>
    </citation>
    <scope>NUCLEOTIDE SEQUENCE</scope>
</reference>
<feature type="transmembrane region" description="Helical" evidence="6">
    <location>
        <begin position="71"/>
        <end position="94"/>
    </location>
</feature>